<keyword evidence="3" id="KW-0378">Hydrolase</keyword>
<accession>A0A0U3E9E0</accession>
<dbReference type="Pfam" id="PF02517">
    <property type="entry name" value="Rce1-like"/>
    <property type="match status" value="1"/>
</dbReference>
<dbReference type="EMBL" id="CP011266">
    <property type="protein sequence ID" value="ALT68065.1"/>
    <property type="molecule type" value="Genomic_DNA"/>
</dbReference>
<dbReference type="KEGG" id="mmil:sm9_0263"/>
<proteinExistence type="predicted"/>
<dbReference type="PATRIC" id="fig|230361.4.peg.276"/>
<evidence type="ECO:0000313" key="4">
    <source>
        <dbReference type="Proteomes" id="UP000067738"/>
    </source>
</evidence>
<evidence type="ECO:0000259" key="2">
    <source>
        <dbReference type="Pfam" id="PF02517"/>
    </source>
</evidence>
<keyword evidence="3" id="KW-0645">Protease</keyword>
<feature type="transmembrane region" description="Helical" evidence="1">
    <location>
        <begin position="111"/>
        <end position="134"/>
    </location>
</feature>
<name>A0A0U3E9E0_9EURY</name>
<feature type="transmembrane region" description="Helical" evidence="1">
    <location>
        <begin position="202"/>
        <end position="219"/>
    </location>
</feature>
<feature type="transmembrane region" description="Helical" evidence="1">
    <location>
        <begin position="71"/>
        <end position="90"/>
    </location>
</feature>
<dbReference type="OrthoDB" id="77703at2157"/>
<reference evidence="3 4" key="1">
    <citation type="submission" date="2015-04" db="EMBL/GenBank/DDBJ databases">
        <title>The complete genome sequence of the rumen methanogen Methanobrevibacter millerae SM9.</title>
        <authorList>
            <person name="Leahy S.C."/>
            <person name="Kelly W.J."/>
            <person name="Pacheco D.M."/>
            <person name="Li D."/>
            <person name="Altermann E."/>
            <person name="Attwood G.T."/>
        </authorList>
    </citation>
    <scope>NUCLEOTIDE SEQUENCE [LARGE SCALE GENOMIC DNA]</scope>
    <source>
        <strain evidence="3 4">SM9</strain>
    </source>
</reference>
<evidence type="ECO:0000313" key="3">
    <source>
        <dbReference type="EMBL" id="ALT68065.1"/>
    </source>
</evidence>
<dbReference type="GO" id="GO:0080120">
    <property type="term" value="P:CAAX-box protein maturation"/>
    <property type="evidence" value="ECO:0007669"/>
    <property type="project" value="UniProtKB-ARBA"/>
</dbReference>
<feature type="transmembrane region" description="Helical" evidence="1">
    <location>
        <begin position="26"/>
        <end position="51"/>
    </location>
</feature>
<keyword evidence="1" id="KW-0472">Membrane</keyword>
<feature type="domain" description="CAAX prenyl protease 2/Lysostaphin resistance protein A-like" evidence="2">
    <location>
        <begin position="148"/>
        <end position="236"/>
    </location>
</feature>
<organism evidence="3 4">
    <name type="scientific">Methanobrevibacter millerae</name>
    <dbReference type="NCBI Taxonomy" id="230361"/>
    <lineage>
        <taxon>Archaea</taxon>
        <taxon>Methanobacteriati</taxon>
        <taxon>Methanobacteriota</taxon>
        <taxon>Methanomada group</taxon>
        <taxon>Methanobacteria</taxon>
        <taxon>Methanobacteriales</taxon>
        <taxon>Methanobacteriaceae</taxon>
        <taxon>Methanobrevibacter</taxon>
    </lineage>
</organism>
<feature type="transmembrane region" description="Helical" evidence="1">
    <location>
        <begin position="258"/>
        <end position="276"/>
    </location>
</feature>
<feature type="transmembrane region" description="Helical" evidence="1">
    <location>
        <begin position="178"/>
        <end position="196"/>
    </location>
</feature>
<dbReference type="InterPro" id="IPR003675">
    <property type="entry name" value="Rce1/LyrA-like_dom"/>
</dbReference>
<keyword evidence="4" id="KW-1185">Reference proteome</keyword>
<dbReference type="AlphaFoldDB" id="A0A0U3E9E0"/>
<evidence type="ECO:0000256" key="1">
    <source>
        <dbReference type="SAM" id="Phobius"/>
    </source>
</evidence>
<sequence length="289" mass="32366">MTEKNKISEFITFPTTFENYKWYKPILVFIVTAIMYLILNGIITLIFYAIFGQNMISSIVFGGYEVMNTEAGQIYSDLGIIIILPALYVATKVIKDRPLSSYASSRGGFNYRLYFKALLIPIIIYVIFEIINIFTVGIKGTNHFSIPFFIVCLILVPLQCISEEFAFRGLIMQSIGSWVKIPVLTIVIQAIIFAALHGYNNLGVLIIFISGLVMGFFAWKTNGIEISSAVHTINNLSSALAVMFGLEMTTSTISTTDTILGIIMEVVIFVIMYLAITKTDWFSEINEPV</sequence>
<dbReference type="GO" id="GO:0006508">
    <property type="term" value="P:proteolysis"/>
    <property type="evidence" value="ECO:0007669"/>
    <property type="project" value="UniProtKB-KW"/>
</dbReference>
<protein>
    <submittedName>
        <fullName evidence="3">CAAX amino terminal protease family protein</fullName>
    </submittedName>
</protein>
<dbReference type="GO" id="GO:0004175">
    <property type="term" value="F:endopeptidase activity"/>
    <property type="evidence" value="ECO:0007669"/>
    <property type="project" value="UniProtKB-ARBA"/>
</dbReference>
<feature type="transmembrane region" description="Helical" evidence="1">
    <location>
        <begin position="146"/>
        <end position="166"/>
    </location>
</feature>
<keyword evidence="1" id="KW-1133">Transmembrane helix</keyword>
<dbReference type="GeneID" id="26735239"/>
<dbReference type="RefSeq" id="WP_058738417.1">
    <property type="nucleotide sequence ID" value="NZ_CP011266.1"/>
</dbReference>
<gene>
    <name evidence="3" type="ORF">sm9_0263</name>
</gene>
<keyword evidence="1" id="KW-0812">Transmembrane</keyword>
<dbReference type="Proteomes" id="UP000067738">
    <property type="component" value="Chromosome"/>
</dbReference>